<keyword evidence="2" id="KW-1185">Reference proteome</keyword>
<name>A0ACB9BBE6_ARCLA</name>
<reference evidence="1 2" key="2">
    <citation type="journal article" date="2022" name="Mol. Ecol. Resour.">
        <title>The genomes of chicory, endive, great burdock and yacon provide insights into Asteraceae paleo-polyploidization history and plant inulin production.</title>
        <authorList>
            <person name="Fan W."/>
            <person name="Wang S."/>
            <person name="Wang H."/>
            <person name="Wang A."/>
            <person name="Jiang F."/>
            <person name="Liu H."/>
            <person name="Zhao H."/>
            <person name="Xu D."/>
            <person name="Zhang Y."/>
        </authorList>
    </citation>
    <scope>NUCLEOTIDE SEQUENCE [LARGE SCALE GENOMIC DNA]</scope>
    <source>
        <strain evidence="2">cv. Niubang</strain>
    </source>
</reference>
<comment type="caution">
    <text evidence="1">The sequence shown here is derived from an EMBL/GenBank/DDBJ whole genome shotgun (WGS) entry which is preliminary data.</text>
</comment>
<proteinExistence type="predicted"/>
<reference evidence="2" key="1">
    <citation type="journal article" date="2022" name="Mol. Ecol. Resour.">
        <title>The genomes of chicory, endive, great burdock and yacon provide insights into Asteraceae palaeo-polyploidization history and plant inulin production.</title>
        <authorList>
            <person name="Fan W."/>
            <person name="Wang S."/>
            <person name="Wang H."/>
            <person name="Wang A."/>
            <person name="Jiang F."/>
            <person name="Liu H."/>
            <person name="Zhao H."/>
            <person name="Xu D."/>
            <person name="Zhang Y."/>
        </authorList>
    </citation>
    <scope>NUCLEOTIDE SEQUENCE [LARGE SCALE GENOMIC DNA]</scope>
    <source>
        <strain evidence="2">cv. Niubang</strain>
    </source>
</reference>
<organism evidence="1 2">
    <name type="scientific">Arctium lappa</name>
    <name type="common">Greater burdock</name>
    <name type="synonym">Lappa major</name>
    <dbReference type="NCBI Taxonomy" id="4217"/>
    <lineage>
        <taxon>Eukaryota</taxon>
        <taxon>Viridiplantae</taxon>
        <taxon>Streptophyta</taxon>
        <taxon>Embryophyta</taxon>
        <taxon>Tracheophyta</taxon>
        <taxon>Spermatophyta</taxon>
        <taxon>Magnoliopsida</taxon>
        <taxon>eudicotyledons</taxon>
        <taxon>Gunneridae</taxon>
        <taxon>Pentapetalae</taxon>
        <taxon>asterids</taxon>
        <taxon>campanulids</taxon>
        <taxon>Asterales</taxon>
        <taxon>Asteraceae</taxon>
        <taxon>Carduoideae</taxon>
        <taxon>Cardueae</taxon>
        <taxon>Arctiinae</taxon>
        <taxon>Arctium</taxon>
    </lineage>
</organism>
<evidence type="ECO:0000313" key="1">
    <source>
        <dbReference type="EMBL" id="KAI3719101.1"/>
    </source>
</evidence>
<dbReference type="Proteomes" id="UP001055879">
    <property type="component" value="Linkage Group LG06"/>
</dbReference>
<gene>
    <name evidence="1" type="ORF">L6452_19991</name>
</gene>
<dbReference type="EMBL" id="CM042052">
    <property type="protein sequence ID" value="KAI3719101.1"/>
    <property type="molecule type" value="Genomic_DNA"/>
</dbReference>
<protein>
    <submittedName>
        <fullName evidence="1">Uncharacterized protein</fullName>
    </submittedName>
</protein>
<evidence type="ECO:0000313" key="2">
    <source>
        <dbReference type="Proteomes" id="UP001055879"/>
    </source>
</evidence>
<sequence>MICDLVADPNYFDIQNKLEHELNSNPRTRSRTNITLIDPTIYNLRFSQRLFCKFDPQRPLITTFKEDENNQESKKLQPLCYYPYLSSSFFVYLLHK</sequence>
<accession>A0ACB9BBE6</accession>